<evidence type="ECO:0000313" key="2">
    <source>
        <dbReference type="Proteomes" id="UP000246303"/>
    </source>
</evidence>
<dbReference type="NCBIfam" id="TIGR00654">
    <property type="entry name" value="PhzF_family"/>
    <property type="match status" value="1"/>
</dbReference>
<comment type="caution">
    <text evidence="1">The sequence shown here is derived from an EMBL/GenBank/DDBJ whole genome shotgun (WGS) entry which is preliminary data.</text>
</comment>
<dbReference type="PANTHER" id="PTHR13774">
    <property type="entry name" value="PHENAZINE BIOSYNTHESIS PROTEIN"/>
    <property type="match status" value="1"/>
</dbReference>
<dbReference type="EMBL" id="QHLZ01000011">
    <property type="protein sequence ID" value="PXA64446.1"/>
    <property type="molecule type" value="Genomic_DNA"/>
</dbReference>
<dbReference type="InterPro" id="IPR003719">
    <property type="entry name" value="Phenazine_PhzF-like"/>
</dbReference>
<proteinExistence type="predicted"/>
<name>A0A2V3DQ72_9MICC</name>
<gene>
    <name evidence="1" type="ORF">CVS29_14985</name>
</gene>
<dbReference type="AlphaFoldDB" id="A0A2V3DQ72"/>
<protein>
    <submittedName>
        <fullName evidence="1">Phenazine biosynthesis protein PhzF</fullName>
    </submittedName>
</protein>
<dbReference type="RefSeq" id="WP_110107144.1">
    <property type="nucleotide sequence ID" value="NZ_JACBZZ010000001.1"/>
</dbReference>
<dbReference type="GO" id="GO:0005737">
    <property type="term" value="C:cytoplasm"/>
    <property type="evidence" value="ECO:0007669"/>
    <property type="project" value="TreeGrafter"/>
</dbReference>
<organism evidence="1 2">
    <name type="scientific">Arthrobacter psychrochitiniphilus</name>
    <dbReference type="NCBI Taxonomy" id="291045"/>
    <lineage>
        <taxon>Bacteria</taxon>
        <taxon>Bacillati</taxon>
        <taxon>Actinomycetota</taxon>
        <taxon>Actinomycetes</taxon>
        <taxon>Micrococcales</taxon>
        <taxon>Micrococcaceae</taxon>
        <taxon>Arthrobacter</taxon>
    </lineage>
</organism>
<dbReference type="Pfam" id="PF02567">
    <property type="entry name" value="PhzC-PhzF"/>
    <property type="match status" value="1"/>
</dbReference>
<dbReference type="Proteomes" id="UP000246303">
    <property type="component" value="Unassembled WGS sequence"/>
</dbReference>
<accession>A0A2V3DQ72</accession>
<dbReference type="PANTHER" id="PTHR13774:SF32">
    <property type="entry name" value="ANTISENSE-ENHANCING SEQUENCE 1"/>
    <property type="match status" value="1"/>
</dbReference>
<dbReference type="SUPFAM" id="SSF54506">
    <property type="entry name" value="Diaminopimelate epimerase-like"/>
    <property type="match status" value="1"/>
</dbReference>
<sequence>MKMRRYSEVDVFSEEAYRGNALAVVHDADGLSAEEMQRFATWTNLSETTFILAPSVPQADYRVRIFSAREELPFAGHPTLGSAKAWLEAGGSPRSGGMLVQECAAGLIPVRVADGRIAFEAPPLTRYGPVDEMLVHRVATILGISRGKIIDASWLVNGPQWIGVRLSSAREVLGLRPDPGKAGDLEIGVVGPYGPGEESQFEVRAFIGEDPVWEDPVTGSLNAGLARWMIDTGAAANHYVASQGTVLGRQGRVHVSLNDGAIWVGGHVTSCVEGSVRL</sequence>
<evidence type="ECO:0000313" key="1">
    <source>
        <dbReference type="EMBL" id="PXA64446.1"/>
    </source>
</evidence>
<dbReference type="Gene3D" id="3.10.310.10">
    <property type="entry name" value="Diaminopimelate Epimerase, Chain A, domain 1"/>
    <property type="match status" value="2"/>
</dbReference>
<keyword evidence="2" id="KW-1185">Reference proteome</keyword>
<dbReference type="GO" id="GO:0016853">
    <property type="term" value="F:isomerase activity"/>
    <property type="evidence" value="ECO:0007669"/>
    <property type="project" value="TreeGrafter"/>
</dbReference>
<dbReference type="PIRSF" id="PIRSF016184">
    <property type="entry name" value="PhzC_PhzF"/>
    <property type="match status" value="1"/>
</dbReference>
<dbReference type="OrthoDB" id="9788221at2"/>
<reference evidence="1 2" key="1">
    <citation type="submission" date="2018-05" db="EMBL/GenBank/DDBJ databases">
        <title>Genetic diversity of glacier-inhabiting Cryobacterium bacteria in China and description of Cryobacterium mengkeensis sp. nov. and Arthrobacter glacialis sp. nov.</title>
        <authorList>
            <person name="Liu Q."/>
            <person name="Xin Y.-H."/>
        </authorList>
    </citation>
    <scope>NUCLEOTIDE SEQUENCE [LARGE SCALE GENOMIC DNA]</scope>
    <source>
        <strain evidence="1 2">GP3</strain>
    </source>
</reference>